<keyword evidence="3" id="KW-1185">Reference proteome</keyword>
<feature type="compositionally biased region" description="Low complexity" evidence="1">
    <location>
        <begin position="478"/>
        <end position="493"/>
    </location>
</feature>
<dbReference type="EMBL" id="SDEE01000497">
    <property type="protein sequence ID" value="RXW15900.1"/>
    <property type="molecule type" value="Genomic_DNA"/>
</dbReference>
<feature type="compositionally biased region" description="Basic residues" evidence="1">
    <location>
        <begin position="370"/>
        <end position="389"/>
    </location>
</feature>
<evidence type="ECO:0000256" key="1">
    <source>
        <dbReference type="SAM" id="MobiDB-lite"/>
    </source>
</evidence>
<sequence length="1522" mass="169159">MLQLGPSSMEEEQEDKEKDGEALACKRDDFDILAYTLSAYQLLSVFSSLPSQKEPTLPRRMFLKRPFPGVIPKVYGVDSVVDWVRLLRSNFADIKQFVQDLKSQSNGPELINLLKSCTVWKALQKTKGMKNVLNVFENFELTALGISFTMDGSFIEFPDSPLKIPGIPGTVDAILSESERLGGQKLEADESTFIKSLIKTHGIPALRLSCLATSYFGPVWLFKRGKILSNPGCQRLTLMQMFFCLGNQKPFLLQEVEMRLWDVLRRHSRVRGCLFTDLLEVFEDLPWDELEALSPEEKAWFKLEAVPPTASSPVIDPLGLLDAQTSPLSSRSSTVIPEERPMADSSKRGLASAGSQSNPATSEEQSAKPAKPKRKGGKIQSGRKSKKKKVTVDNKDKRSMEENCEIETTSTIYSLTDGRPLTRAVARQINNDISTPPNSSPAKPNVSTAPILSPPKPNASAARNISEIAAPNLSSTNPDVSVVSPTRPSSPLVAESTSTNPDVSIASPTRPSSPLVAESTSTLKSEIDALRLTPSPNGRSIHTAIDIDALFSFQATEIPDPATRAQILEDQEYVQACCSNGLPSLFRLCSHRYEDRELVQSISASAQVWWDENQPLHIHQPEKSVLRIIKDTEVRSSKPEVFHDLFARKHFIFSVVKDECDFRKALTTKVERYGNLLEMHDQSISSNRHDPARAQYGSVSVLLEALNQGLRGRILYVPPFPTPHLQYPVDKLFCSATIAFEATQSRGPLFRLIHDAAPDQNMTFATVFLCGAFSGWQMPPNGQGVILTVEAGEIYLVLCSSSTEELADTNEFLRVEPGRARILDEMYEAILLADSETVTIHPGSMYFIYGSMSAVCRKRYFYSAATMQKTQLALTHTFIQGVRLCHDVGTLAASRKLLGRMIIFWNDVLIEGKVPSDDSFKFHVPSFHSFSSTLSFFSAISLCIYINAYDSRSYQWLFKSHNVNQLSQDDRRFYAFVRGIAMRLGTWFFKNYELINIATQTVVDGEGSFWIPNLALQACALYRYKIAADKEHPVFATTCEAEDLKEQLIDCVELFDNGKECFNAYIKSGASLPLPLAWNNDGVTYENGSFMRFNLLGQNHTVVYTNDTQEADTLPPDLMPINFALKRVSMSVTAWSDLDRNGAIDHFNTNQHDAQSLSQAATILLDLRIQDVDVAKETIQALKPDRWPVAAIANRLLRVLENLLYEGRAGGKHNPRAERVFSDEKELILYIDGIMDTCRKMVSTKIDKHLKTFLDSKSPVNVVNADLQKACDLLAFVSAEDSESIISVLSKLPGLTMPVNGVSVTVSKLLVAEAPAFFKAIRDEMESRVKRTAPHPFPNSAKRESPALNGHESPESEPPITPERKAAELGHYNRSAMVYKSTSSPVGNGPATFKWWNIRAGRVLAHPDELKLVETPEPGDVLVYYCDGTNQASAWVYYSFGWQNVSGSYFSNLGTVTHPVFSDGKEVRYLAWKSESNRSPTWVKASSIAAKKKYPPLVGYNVMENNLDGPAPSASTSGFSAR</sequence>
<feature type="compositionally biased region" description="Basic and acidic residues" evidence="1">
    <location>
        <begin position="390"/>
        <end position="401"/>
    </location>
</feature>
<dbReference type="OrthoDB" id="3064837at2759"/>
<gene>
    <name evidence="2" type="ORF">EST38_g9954</name>
</gene>
<feature type="region of interest" description="Disordered" evidence="1">
    <location>
        <begin position="1"/>
        <end position="20"/>
    </location>
</feature>
<name>A0A4Q2D8N5_9AGAR</name>
<organism evidence="2 3">
    <name type="scientific">Candolleomyces aberdarensis</name>
    <dbReference type="NCBI Taxonomy" id="2316362"/>
    <lineage>
        <taxon>Eukaryota</taxon>
        <taxon>Fungi</taxon>
        <taxon>Dikarya</taxon>
        <taxon>Basidiomycota</taxon>
        <taxon>Agaricomycotina</taxon>
        <taxon>Agaricomycetes</taxon>
        <taxon>Agaricomycetidae</taxon>
        <taxon>Agaricales</taxon>
        <taxon>Agaricineae</taxon>
        <taxon>Psathyrellaceae</taxon>
        <taxon>Candolleomyces</taxon>
    </lineage>
</organism>
<feature type="compositionally biased region" description="Polar residues" evidence="1">
    <location>
        <begin position="431"/>
        <end position="450"/>
    </location>
</feature>
<feature type="region of interest" description="Disordered" evidence="1">
    <location>
        <begin position="1329"/>
        <end position="1362"/>
    </location>
</feature>
<feature type="compositionally biased region" description="Polar residues" evidence="1">
    <location>
        <begin position="353"/>
        <end position="364"/>
    </location>
</feature>
<protein>
    <submittedName>
        <fullName evidence="2">Uncharacterized protein</fullName>
    </submittedName>
</protein>
<evidence type="ECO:0000313" key="2">
    <source>
        <dbReference type="EMBL" id="RXW15900.1"/>
    </source>
</evidence>
<feature type="compositionally biased region" description="Polar residues" evidence="1">
    <location>
        <begin position="323"/>
        <end position="335"/>
    </location>
</feature>
<dbReference type="Proteomes" id="UP000290288">
    <property type="component" value="Unassembled WGS sequence"/>
</dbReference>
<reference evidence="2 3" key="1">
    <citation type="submission" date="2019-01" db="EMBL/GenBank/DDBJ databases">
        <title>Draft genome sequence of Psathyrella aberdarensis IHI B618.</title>
        <authorList>
            <person name="Buettner E."/>
            <person name="Kellner H."/>
        </authorList>
    </citation>
    <scope>NUCLEOTIDE SEQUENCE [LARGE SCALE GENOMIC DNA]</scope>
    <source>
        <strain evidence="2 3">IHI B618</strain>
    </source>
</reference>
<comment type="caution">
    <text evidence="2">The sequence shown here is derived from an EMBL/GenBank/DDBJ whole genome shotgun (WGS) entry which is preliminary data.</text>
</comment>
<feature type="compositionally biased region" description="Polar residues" evidence="1">
    <location>
        <begin position="495"/>
        <end position="517"/>
    </location>
</feature>
<feature type="compositionally biased region" description="Basic and acidic residues" evidence="1">
    <location>
        <begin position="337"/>
        <end position="347"/>
    </location>
</feature>
<accession>A0A4Q2D8N5</accession>
<feature type="region of interest" description="Disordered" evidence="1">
    <location>
        <begin position="431"/>
        <end position="517"/>
    </location>
</feature>
<proteinExistence type="predicted"/>
<feature type="region of interest" description="Disordered" evidence="1">
    <location>
        <begin position="317"/>
        <end position="403"/>
    </location>
</feature>
<evidence type="ECO:0000313" key="3">
    <source>
        <dbReference type="Proteomes" id="UP000290288"/>
    </source>
</evidence>